<reference evidence="2" key="1">
    <citation type="submission" date="2021-05" db="EMBL/GenBank/DDBJ databases">
        <authorList>
            <person name="Alioto T."/>
            <person name="Alioto T."/>
            <person name="Gomez Garrido J."/>
        </authorList>
    </citation>
    <scope>NUCLEOTIDE SEQUENCE</scope>
</reference>
<dbReference type="Pfam" id="PF00612">
    <property type="entry name" value="IQ"/>
    <property type="match status" value="1"/>
</dbReference>
<dbReference type="CDD" id="cd23767">
    <property type="entry name" value="IQCD"/>
    <property type="match status" value="1"/>
</dbReference>
<proteinExistence type="predicted"/>
<feature type="compositionally biased region" description="Acidic residues" evidence="1">
    <location>
        <begin position="378"/>
        <end position="393"/>
    </location>
</feature>
<dbReference type="EMBL" id="HBUE01074309">
    <property type="protein sequence ID" value="CAG6474227.1"/>
    <property type="molecule type" value="Transcribed_RNA"/>
</dbReference>
<protein>
    <submittedName>
        <fullName evidence="2">(northern house mosquito) hypothetical protein</fullName>
    </submittedName>
</protein>
<sequence length="422" mass="46015">MSLNFSNLHPLADNSRSGGIPTGKSSPRPQKRSTSTNNSTSNSVSSERSSPSLSPRKTMVNNAVNNQHSRQPKQQHSVQATPPDGGSSNAVSSDEDSEAINIDKLKTIRNKVAQQSQVCQAFSGGAGKLKEKDCVDSAAAASLNNQTTENSAILIQKIWRGYMSRKRGQNIADILQKKRTQDYIVKLTKDMEMTKTALENERKIQQLQMQAINALWKKVSAMQPSQAANGTTDTMKLDVINNENSSVLVVQDLTKTCSMLMNQVQQLQTSVKDIVNCMQFFANMPQGAPNPAAATLSTASEANLRDSCETQTEIVAVHTPQVEQLPAFPFRSSSSSSSKLARPSTLPISSSETSPKITSQDGQPIVEETEAETKEEVVVEIEADPGDTEENDDGEQKEQDEKELQEEEEVVAVEEEPSESQN</sequence>
<evidence type="ECO:0000256" key="1">
    <source>
        <dbReference type="SAM" id="MobiDB-lite"/>
    </source>
</evidence>
<dbReference type="Gene3D" id="1.20.5.190">
    <property type="match status" value="1"/>
</dbReference>
<dbReference type="EMBL" id="HBUE01074315">
    <property type="protein sequence ID" value="CAG6474231.1"/>
    <property type="molecule type" value="Transcribed_RNA"/>
</dbReference>
<dbReference type="PROSITE" id="PS50096">
    <property type="entry name" value="IQ"/>
    <property type="match status" value="1"/>
</dbReference>
<organism evidence="2">
    <name type="scientific">Culex pipiens</name>
    <name type="common">House mosquito</name>
    <dbReference type="NCBI Taxonomy" id="7175"/>
    <lineage>
        <taxon>Eukaryota</taxon>
        <taxon>Metazoa</taxon>
        <taxon>Ecdysozoa</taxon>
        <taxon>Arthropoda</taxon>
        <taxon>Hexapoda</taxon>
        <taxon>Insecta</taxon>
        <taxon>Pterygota</taxon>
        <taxon>Neoptera</taxon>
        <taxon>Endopterygota</taxon>
        <taxon>Diptera</taxon>
        <taxon>Nematocera</taxon>
        <taxon>Culicoidea</taxon>
        <taxon>Culicidae</taxon>
        <taxon>Culicinae</taxon>
        <taxon>Culicini</taxon>
        <taxon>Culex</taxon>
        <taxon>Culex</taxon>
    </lineage>
</organism>
<evidence type="ECO:0000313" key="2">
    <source>
        <dbReference type="EMBL" id="CAG6474227.1"/>
    </source>
</evidence>
<feature type="region of interest" description="Disordered" evidence="1">
    <location>
        <begin position="1"/>
        <end position="98"/>
    </location>
</feature>
<feature type="compositionally biased region" description="Polar residues" evidence="1">
    <location>
        <begin position="59"/>
        <end position="92"/>
    </location>
</feature>
<dbReference type="InterPro" id="IPR000048">
    <property type="entry name" value="IQ_motif_EF-hand-BS"/>
</dbReference>
<dbReference type="SMART" id="SM00015">
    <property type="entry name" value="IQ"/>
    <property type="match status" value="1"/>
</dbReference>
<feature type="region of interest" description="Disordered" evidence="1">
    <location>
        <begin position="328"/>
        <end position="422"/>
    </location>
</feature>
<dbReference type="AlphaFoldDB" id="A0A8D8BEZ4"/>
<feature type="compositionally biased region" description="Polar residues" evidence="1">
    <location>
        <begin position="346"/>
        <end position="362"/>
    </location>
</feature>
<feature type="compositionally biased region" description="Low complexity" evidence="1">
    <location>
        <begin position="32"/>
        <end position="56"/>
    </location>
</feature>
<feature type="compositionally biased region" description="Acidic residues" evidence="1">
    <location>
        <begin position="403"/>
        <end position="422"/>
    </location>
</feature>
<name>A0A8D8BEZ4_CULPI</name>
<accession>A0A8D8BEZ4</accession>